<dbReference type="EMBL" id="PRLP01000023">
    <property type="protein sequence ID" value="PPC77941.1"/>
    <property type="molecule type" value="Genomic_DNA"/>
</dbReference>
<accession>A0A2S5KSW5</accession>
<evidence type="ECO:0000313" key="1">
    <source>
        <dbReference type="EMBL" id="PPC77941.1"/>
    </source>
</evidence>
<reference evidence="1 2" key="1">
    <citation type="submission" date="2018-02" db="EMBL/GenBank/DDBJ databases">
        <title>novel marine gammaproteobacteria from coastal saline agro ecosystem.</title>
        <authorList>
            <person name="Krishnan R."/>
            <person name="Ramesh Kumar N."/>
        </authorList>
    </citation>
    <scope>NUCLEOTIDE SEQUENCE [LARGE SCALE GENOMIC DNA]</scope>
    <source>
        <strain evidence="1 2">228</strain>
    </source>
</reference>
<dbReference type="Proteomes" id="UP000238196">
    <property type="component" value="Unassembled WGS sequence"/>
</dbReference>
<evidence type="ECO:0000313" key="2">
    <source>
        <dbReference type="Proteomes" id="UP000238196"/>
    </source>
</evidence>
<dbReference type="OrthoDB" id="5432576at2"/>
<protein>
    <submittedName>
        <fullName evidence="1">Uncharacterized protein</fullName>
    </submittedName>
</protein>
<sequence length="120" mass="13120">MNTLEAVPLPDLEWTDEFAWTPVRQQQQITLTGALVVEEAAVQAGRPITLTGDWASRAVVKALYALASVAGATYTLTLGDEQYTVMFRRNDGALSAEPVTALVDPDDSDFYQLTLRLMSV</sequence>
<comment type="caution">
    <text evidence="1">The sequence shown here is derived from an EMBL/GenBank/DDBJ whole genome shotgun (WGS) entry which is preliminary data.</text>
</comment>
<name>A0A2S5KSW5_9PROT</name>
<gene>
    <name evidence="1" type="ORF">C4K68_07800</name>
</gene>
<organism evidence="1 2">
    <name type="scientific">Proteobacteria bacterium 228</name>
    <dbReference type="NCBI Taxonomy" id="2083153"/>
    <lineage>
        <taxon>Bacteria</taxon>
        <taxon>Pseudomonadati</taxon>
        <taxon>Pseudomonadota</taxon>
    </lineage>
</organism>
<dbReference type="AlphaFoldDB" id="A0A2S5KSW5"/>
<proteinExistence type="predicted"/>